<dbReference type="KEGG" id="csol:105365723"/>
<reference evidence="8" key="1">
    <citation type="submission" date="2025-08" db="UniProtKB">
        <authorList>
            <consortium name="RefSeq"/>
        </authorList>
    </citation>
    <scope>IDENTIFICATION</scope>
</reference>
<dbReference type="PANTHER" id="PTHR21490">
    <property type="entry name" value="ENKURIN-RELATED"/>
    <property type="match status" value="1"/>
</dbReference>
<keyword evidence="3" id="KW-0963">Cytoplasm</keyword>
<organism evidence="7 8">
    <name type="scientific">Ceratosolen solmsi marchali</name>
    <dbReference type="NCBI Taxonomy" id="326594"/>
    <lineage>
        <taxon>Eukaryota</taxon>
        <taxon>Metazoa</taxon>
        <taxon>Ecdysozoa</taxon>
        <taxon>Arthropoda</taxon>
        <taxon>Hexapoda</taxon>
        <taxon>Insecta</taxon>
        <taxon>Pterygota</taxon>
        <taxon>Neoptera</taxon>
        <taxon>Endopterygota</taxon>
        <taxon>Hymenoptera</taxon>
        <taxon>Apocrita</taxon>
        <taxon>Proctotrupomorpha</taxon>
        <taxon>Chalcidoidea</taxon>
        <taxon>Agaonidae</taxon>
        <taxon>Agaoninae</taxon>
        <taxon>Ceratosolen</taxon>
    </lineage>
</organism>
<dbReference type="PROSITE" id="PS51665">
    <property type="entry name" value="ENKURIN"/>
    <property type="match status" value="1"/>
</dbReference>
<protein>
    <submittedName>
        <fullName evidence="8">Enkurin</fullName>
    </submittedName>
</protein>
<keyword evidence="7" id="KW-1185">Reference proteome</keyword>
<accession>A0AAJ6YQC5</accession>
<keyword evidence="4" id="KW-0206">Cytoskeleton</keyword>
<dbReference type="GeneID" id="105365723"/>
<gene>
    <name evidence="8" type="primary">LOC105365723</name>
</gene>
<evidence type="ECO:0000256" key="2">
    <source>
        <dbReference type="ARBA" id="ARBA00004245"/>
    </source>
</evidence>
<dbReference type="Pfam" id="PF13864">
    <property type="entry name" value="Enkurin"/>
    <property type="match status" value="1"/>
</dbReference>
<evidence type="ECO:0000313" key="7">
    <source>
        <dbReference type="Proteomes" id="UP000695007"/>
    </source>
</evidence>
<comment type="subcellular location">
    <subcellularLocation>
        <location evidence="1">Cell projection</location>
        <location evidence="1">Cilium</location>
    </subcellularLocation>
    <subcellularLocation>
        <location evidence="2">Cytoplasm</location>
        <location evidence="2">Cytoskeleton</location>
    </subcellularLocation>
</comment>
<dbReference type="RefSeq" id="XP_011502257.1">
    <property type="nucleotide sequence ID" value="XM_011503955.1"/>
</dbReference>
<sequence length="281" mass="33330">MAINLNAKNDNIINLIEKPKEKFIKSPRYQSIHKERMKREIANTKSEHKTFGVPKVSLNLPSDFLKKNHLNAEKPKVNHVHYRRPNYQHNLPKWTPIKMRTTTSYGQFPEFPHDPLKIGRLNFRKRNIENVKNFAGKHINLNLAYTRHGDNHDLIRSGLIPIYIHKKNFGVVPTYLRKGSFTKCPNKKRQDQTDELNEQHSYGKSCRYVTQDEKAKLVKEMKKKWAEIMKQFQCLPFLIDTVAKIKRKITIEQKLNQLEKDIELLENHQYIYVYDDADIKQ</sequence>
<dbReference type="InterPro" id="IPR027012">
    <property type="entry name" value="Enkurin_dom"/>
</dbReference>
<evidence type="ECO:0000313" key="8">
    <source>
        <dbReference type="RefSeq" id="XP_011502257.1"/>
    </source>
</evidence>
<proteinExistence type="predicted"/>
<dbReference type="PANTHER" id="PTHR21490:SF0">
    <property type="entry name" value="ENKURIN"/>
    <property type="match status" value="1"/>
</dbReference>
<dbReference type="AlphaFoldDB" id="A0AAJ6YQC5"/>
<keyword evidence="5" id="KW-0966">Cell projection</keyword>
<evidence type="ECO:0000259" key="6">
    <source>
        <dbReference type="PROSITE" id="PS51665"/>
    </source>
</evidence>
<dbReference type="GO" id="GO:0005516">
    <property type="term" value="F:calmodulin binding"/>
    <property type="evidence" value="ECO:0007669"/>
    <property type="project" value="TreeGrafter"/>
</dbReference>
<dbReference type="Proteomes" id="UP000695007">
    <property type="component" value="Unplaced"/>
</dbReference>
<dbReference type="GO" id="GO:0001669">
    <property type="term" value="C:acrosomal vesicle"/>
    <property type="evidence" value="ECO:0007669"/>
    <property type="project" value="TreeGrafter"/>
</dbReference>
<evidence type="ECO:0000256" key="3">
    <source>
        <dbReference type="ARBA" id="ARBA00022490"/>
    </source>
</evidence>
<evidence type="ECO:0000256" key="4">
    <source>
        <dbReference type="ARBA" id="ARBA00023212"/>
    </source>
</evidence>
<dbReference type="InterPro" id="IPR052102">
    <property type="entry name" value="Enkurin_domain-protein"/>
</dbReference>
<evidence type="ECO:0000256" key="1">
    <source>
        <dbReference type="ARBA" id="ARBA00004138"/>
    </source>
</evidence>
<feature type="domain" description="Enkurin" evidence="6">
    <location>
        <begin position="181"/>
        <end position="273"/>
    </location>
</feature>
<evidence type="ECO:0000256" key="5">
    <source>
        <dbReference type="ARBA" id="ARBA00023273"/>
    </source>
</evidence>
<dbReference type="GO" id="GO:0005879">
    <property type="term" value="C:axonemal microtubule"/>
    <property type="evidence" value="ECO:0007669"/>
    <property type="project" value="TreeGrafter"/>
</dbReference>
<name>A0AAJ6YQC5_9HYME</name>